<feature type="transmembrane region" description="Helical" evidence="6">
    <location>
        <begin position="301"/>
        <end position="319"/>
    </location>
</feature>
<evidence type="ECO:0000256" key="4">
    <source>
        <dbReference type="ARBA" id="ARBA00022989"/>
    </source>
</evidence>
<name>A0A4U1B7Z4_9GAMM</name>
<feature type="transmembrane region" description="Helical" evidence="6">
    <location>
        <begin position="119"/>
        <end position="141"/>
    </location>
</feature>
<dbReference type="Pfam" id="PF13440">
    <property type="entry name" value="Polysacc_synt_3"/>
    <property type="match status" value="1"/>
</dbReference>
<protein>
    <recommendedName>
        <fullName evidence="9">Polysaccharide biosynthesis protein C-terminal domain-containing protein</fullName>
    </recommendedName>
</protein>
<evidence type="ECO:0000256" key="6">
    <source>
        <dbReference type="SAM" id="Phobius"/>
    </source>
</evidence>
<keyword evidence="5 6" id="KW-0472">Membrane</keyword>
<dbReference type="InterPro" id="IPR050833">
    <property type="entry name" value="Poly_Biosynth_Transport"/>
</dbReference>
<evidence type="ECO:0000256" key="3">
    <source>
        <dbReference type="ARBA" id="ARBA00022692"/>
    </source>
</evidence>
<evidence type="ECO:0000256" key="5">
    <source>
        <dbReference type="ARBA" id="ARBA00023136"/>
    </source>
</evidence>
<evidence type="ECO:0000256" key="2">
    <source>
        <dbReference type="ARBA" id="ARBA00022475"/>
    </source>
</evidence>
<organism evidence="7 8">
    <name type="scientific">Thalassotalea mangrovi</name>
    <dbReference type="NCBI Taxonomy" id="2572245"/>
    <lineage>
        <taxon>Bacteria</taxon>
        <taxon>Pseudomonadati</taxon>
        <taxon>Pseudomonadota</taxon>
        <taxon>Gammaproteobacteria</taxon>
        <taxon>Alteromonadales</taxon>
        <taxon>Colwelliaceae</taxon>
        <taxon>Thalassotalea</taxon>
    </lineage>
</organism>
<feature type="transmembrane region" description="Helical" evidence="6">
    <location>
        <begin position="339"/>
        <end position="360"/>
    </location>
</feature>
<feature type="transmembrane region" description="Helical" evidence="6">
    <location>
        <begin position="39"/>
        <end position="59"/>
    </location>
</feature>
<feature type="transmembrane region" description="Helical" evidence="6">
    <location>
        <begin position="455"/>
        <end position="478"/>
    </location>
</feature>
<feature type="transmembrane region" description="Helical" evidence="6">
    <location>
        <begin position="87"/>
        <end position="107"/>
    </location>
</feature>
<keyword evidence="2" id="KW-1003">Cell membrane</keyword>
<accession>A0A4U1B7Z4</accession>
<feature type="transmembrane region" description="Helical" evidence="6">
    <location>
        <begin position="258"/>
        <end position="280"/>
    </location>
</feature>
<dbReference type="AlphaFoldDB" id="A0A4U1B7Z4"/>
<evidence type="ECO:0000256" key="1">
    <source>
        <dbReference type="ARBA" id="ARBA00004651"/>
    </source>
</evidence>
<evidence type="ECO:0008006" key="9">
    <source>
        <dbReference type="Google" id="ProtNLM"/>
    </source>
</evidence>
<feature type="transmembrane region" description="Helical" evidence="6">
    <location>
        <begin position="426"/>
        <end position="443"/>
    </location>
</feature>
<dbReference type="OrthoDB" id="4761876at2"/>
<dbReference type="PANTHER" id="PTHR30250">
    <property type="entry name" value="PST FAMILY PREDICTED COLANIC ACID TRANSPORTER"/>
    <property type="match status" value="1"/>
</dbReference>
<comment type="caution">
    <text evidence="7">The sequence shown here is derived from an EMBL/GenBank/DDBJ whole genome shotgun (WGS) entry which is preliminary data.</text>
</comment>
<gene>
    <name evidence="7" type="ORF">E8M12_03495</name>
</gene>
<dbReference type="RefSeq" id="WP_136734696.1">
    <property type="nucleotide sequence ID" value="NZ_SWDB01000007.1"/>
</dbReference>
<dbReference type="PANTHER" id="PTHR30250:SF26">
    <property type="entry name" value="PSMA PROTEIN"/>
    <property type="match status" value="1"/>
</dbReference>
<feature type="transmembrane region" description="Helical" evidence="6">
    <location>
        <begin position="393"/>
        <end position="414"/>
    </location>
</feature>
<feature type="transmembrane region" description="Helical" evidence="6">
    <location>
        <begin position="12"/>
        <end position="33"/>
    </location>
</feature>
<dbReference type="EMBL" id="SWDB01000007">
    <property type="protein sequence ID" value="TKB46629.1"/>
    <property type="molecule type" value="Genomic_DNA"/>
</dbReference>
<reference evidence="7 8" key="1">
    <citation type="submission" date="2019-04" db="EMBL/GenBank/DDBJ databases">
        <title>Thalassotalea guangxiensis sp. nov., isolated from sediment of the coastal wetland.</title>
        <authorList>
            <person name="Zheng S."/>
            <person name="Zhang D."/>
        </authorList>
    </citation>
    <scope>NUCLEOTIDE SEQUENCE [LARGE SCALE GENOMIC DNA]</scope>
    <source>
        <strain evidence="7 8">ZS-4</strain>
    </source>
</reference>
<dbReference type="GO" id="GO:0005886">
    <property type="term" value="C:plasma membrane"/>
    <property type="evidence" value="ECO:0007669"/>
    <property type="project" value="UniProtKB-SubCell"/>
</dbReference>
<proteinExistence type="predicted"/>
<evidence type="ECO:0000313" key="7">
    <source>
        <dbReference type="EMBL" id="TKB46629.1"/>
    </source>
</evidence>
<evidence type="ECO:0000313" key="8">
    <source>
        <dbReference type="Proteomes" id="UP000307999"/>
    </source>
</evidence>
<keyword evidence="4 6" id="KW-1133">Transmembrane helix</keyword>
<dbReference type="Proteomes" id="UP000307999">
    <property type="component" value="Unassembled WGS sequence"/>
</dbReference>
<comment type="subcellular location">
    <subcellularLocation>
        <location evidence="1">Cell membrane</location>
        <topology evidence="1">Multi-pass membrane protein</topology>
    </subcellularLocation>
</comment>
<sequence length="508" mass="57058">MKGLLLKSTAFRFLERFIILLISLLMTPFFIHHLGEEGYGLWIIILSVLTWFNVVNLGFPSAVQRHITLALEAGDEEQVNRVFSTSIVLFLGLGIIAATGLLTLAQFPSWLGISGPMEVTLSYCFLFLSLKILWGFLMNCLHGFYVAVLRFDIDANISSLNAIMKAIIVYLTIPQLDIYGAVLATLIADVITNGYKVYWVKKNYPYLTFRRRFVSKAEFSSLFHFSKYVVASGIASTINTKSDPVIVSKFMELATVTLFSIATRLCGHVQAFVLSVSGLFQPIFTRMVARGTNMERLYNQVTSLNLFVCTALFLPLFIFSPLFVELWVGPKFIPATDLIGFFIFGYMCIAVGSGVNNVLFAQANHNWIFVGNLLGAFVHIAMSVYLLEDYGLIGVAIGTPAGFIISELIFKFSLLKYYCNFRLLPIYLRFGYALVVLYGLGIPLKQWLQTYTAEQWLICFGLAFIILPITTLIAYVAILDPEVKRKIIELALQIKSTRWKGSTELDNP</sequence>
<keyword evidence="8" id="KW-1185">Reference proteome</keyword>
<feature type="transmembrane region" description="Helical" evidence="6">
    <location>
        <begin position="367"/>
        <end position="387"/>
    </location>
</feature>
<keyword evidence="3 6" id="KW-0812">Transmembrane</keyword>